<accession>A0A0C2I666</accession>
<name>A0A0C2I666_THEKT</name>
<feature type="region of interest" description="Disordered" evidence="1">
    <location>
        <begin position="244"/>
        <end position="263"/>
    </location>
</feature>
<gene>
    <name evidence="2" type="ORF">RF11_11779</name>
</gene>
<dbReference type="AlphaFoldDB" id="A0A0C2I666"/>
<reference evidence="2 3" key="1">
    <citation type="journal article" date="2014" name="Genome Biol. Evol.">
        <title>The genome of the myxosporean Thelohanellus kitauei shows adaptations to nutrient acquisition within its fish host.</title>
        <authorList>
            <person name="Yang Y."/>
            <person name="Xiong J."/>
            <person name="Zhou Z."/>
            <person name="Huo F."/>
            <person name="Miao W."/>
            <person name="Ran C."/>
            <person name="Liu Y."/>
            <person name="Zhang J."/>
            <person name="Feng J."/>
            <person name="Wang M."/>
            <person name="Wang M."/>
            <person name="Wang L."/>
            <person name="Yao B."/>
        </authorList>
    </citation>
    <scope>NUCLEOTIDE SEQUENCE [LARGE SCALE GENOMIC DNA]</scope>
    <source>
        <strain evidence="2">Wuqing</strain>
    </source>
</reference>
<dbReference type="EMBL" id="JWZT01005524">
    <property type="protein sequence ID" value="KII60683.1"/>
    <property type="molecule type" value="Genomic_DNA"/>
</dbReference>
<protein>
    <submittedName>
        <fullName evidence="2">Uncharacterized protein</fullName>
    </submittedName>
</protein>
<evidence type="ECO:0000256" key="1">
    <source>
        <dbReference type="SAM" id="MobiDB-lite"/>
    </source>
</evidence>
<dbReference type="Proteomes" id="UP000031668">
    <property type="component" value="Unassembled WGS sequence"/>
</dbReference>
<organism evidence="2 3">
    <name type="scientific">Thelohanellus kitauei</name>
    <name type="common">Myxosporean</name>
    <dbReference type="NCBI Taxonomy" id="669202"/>
    <lineage>
        <taxon>Eukaryota</taxon>
        <taxon>Metazoa</taxon>
        <taxon>Cnidaria</taxon>
        <taxon>Myxozoa</taxon>
        <taxon>Myxosporea</taxon>
        <taxon>Bivalvulida</taxon>
        <taxon>Platysporina</taxon>
        <taxon>Myxobolidae</taxon>
        <taxon>Thelohanellus</taxon>
    </lineage>
</organism>
<sequence>MTLSLDAGGKYVVEEFHANFKTFNSFYRISGLYQTFWVNMGVFDKIDSWDAYQDKLVTEVKRLPKLKSSEMYSMRFLRHKSLPPIYLLPDTDQSYQDFPEYAEIQISLINARGNVKERPAPIKDIKYDLQVDVFEPDTDRAWRSLYAFSDDNFTKNTSPLSNSEVLGFFPSISEPEKGITFLTFDINPYESLHFYETFTRKAYFIQITRKKIEISLDSQCLKNPSPQGKDKVIFARYCNKSELDSCKRKSKKKTNPFGQTEIA</sequence>
<keyword evidence="3" id="KW-1185">Reference proteome</keyword>
<proteinExistence type="predicted"/>
<comment type="caution">
    <text evidence="2">The sequence shown here is derived from an EMBL/GenBank/DDBJ whole genome shotgun (WGS) entry which is preliminary data.</text>
</comment>
<evidence type="ECO:0000313" key="3">
    <source>
        <dbReference type="Proteomes" id="UP000031668"/>
    </source>
</evidence>
<evidence type="ECO:0000313" key="2">
    <source>
        <dbReference type="EMBL" id="KII60683.1"/>
    </source>
</evidence>